<proteinExistence type="predicted"/>
<dbReference type="AlphaFoldDB" id="A0A6N3H658"/>
<gene>
    <name evidence="1" type="ORF">CHLFYP18_02314</name>
</gene>
<name>A0A6N3H658_9FIRM</name>
<dbReference type="EMBL" id="CACRUH010000068">
    <property type="protein sequence ID" value="VYU72235.1"/>
    <property type="molecule type" value="Genomic_DNA"/>
</dbReference>
<accession>A0A6N3H658</accession>
<organism evidence="1">
    <name type="scientific">Hungatella hathewayi</name>
    <dbReference type="NCBI Taxonomy" id="154046"/>
    <lineage>
        <taxon>Bacteria</taxon>
        <taxon>Bacillati</taxon>
        <taxon>Bacillota</taxon>
        <taxon>Clostridia</taxon>
        <taxon>Lachnospirales</taxon>
        <taxon>Lachnospiraceae</taxon>
        <taxon>Hungatella</taxon>
    </lineage>
</organism>
<sequence>MKIKQHAHAVQINARPERCSVEKGGRTSVMKIMAEASEAIETRVSITTTRVRGGRIMAAGENWGNTEEADPWKPMEGTVKWESAVPAL</sequence>
<reference evidence="1" key="1">
    <citation type="submission" date="2019-11" db="EMBL/GenBank/DDBJ databases">
        <authorList>
            <person name="Feng L."/>
        </authorList>
    </citation>
    <scope>NUCLEOTIDE SEQUENCE</scope>
    <source>
        <strain evidence="1">ChathewayiLFYP18</strain>
    </source>
</reference>
<dbReference type="RefSeq" id="WP_320952110.1">
    <property type="nucleotide sequence ID" value="NZ_CACRUH010000068.1"/>
</dbReference>
<protein>
    <submittedName>
        <fullName evidence="1">Uncharacterized protein</fullName>
    </submittedName>
</protein>
<evidence type="ECO:0000313" key="1">
    <source>
        <dbReference type="EMBL" id="VYU72235.1"/>
    </source>
</evidence>